<keyword evidence="3" id="KW-1185">Reference proteome</keyword>
<evidence type="ECO:0000259" key="1">
    <source>
        <dbReference type="Pfam" id="PF05175"/>
    </source>
</evidence>
<dbReference type="EMBL" id="VTOY01000007">
    <property type="protein sequence ID" value="TYZ21961.1"/>
    <property type="molecule type" value="Genomic_DNA"/>
</dbReference>
<evidence type="ECO:0000313" key="2">
    <source>
        <dbReference type="EMBL" id="TYZ21961.1"/>
    </source>
</evidence>
<keyword evidence="2" id="KW-0808">Transferase</keyword>
<gene>
    <name evidence="2" type="ORF">FZ040_09275</name>
</gene>
<dbReference type="SUPFAM" id="SSF53335">
    <property type="entry name" value="S-adenosyl-L-methionine-dependent methyltransferases"/>
    <property type="match status" value="1"/>
</dbReference>
<dbReference type="GO" id="GO:0032259">
    <property type="term" value="P:methylation"/>
    <property type="evidence" value="ECO:0007669"/>
    <property type="project" value="UniProtKB-KW"/>
</dbReference>
<dbReference type="OrthoDB" id="9777257at2"/>
<dbReference type="Pfam" id="PF05175">
    <property type="entry name" value="MTS"/>
    <property type="match status" value="1"/>
</dbReference>
<organism evidence="2 3">
    <name type="scientific">Selenomonas ruminis</name>
    <dbReference type="NCBI Taxonomy" id="2593411"/>
    <lineage>
        <taxon>Bacteria</taxon>
        <taxon>Bacillati</taxon>
        <taxon>Bacillota</taxon>
        <taxon>Negativicutes</taxon>
        <taxon>Selenomonadales</taxon>
        <taxon>Selenomonadaceae</taxon>
        <taxon>Selenomonas</taxon>
    </lineage>
</organism>
<accession>A0A5D6W0K4</accession>
<protein>
    <submittedName>
        <fullName evidence="2">tRNA1(Val) (Adenine(37)-N6)-methyltransferase</fullName>
    </submittedName>
</protein>
<dbReference type="PANTHER" id="PTHR47739:SF1">
    <property type="entry name" value="TRNA1(VAL) (ADENINE(37)-N6)-METHYLTRANSFERASE"/>
    <property type="match status" value="1"/>
</dbReference>
<dbReference type="GO" id="GO:0008170">
    <property type="term" value="F:N-methyltransferase activity"/>
    <property type="evidence" value="ECO:0007669"/>
    <property type="project" value="UniProtKB-ARBA"/>
</dbReference>
<keyword evidence="2" id="KW-0489">Methyltransferase</keyword>
<evidence type="ECO:0000313" key="3">
    <source>
        <dbReference type="Proteomes" id="UP000323646"/>
    </source>
</evidence>
<dbReference type="GO" id="GO:0008757">
    <property type="term" value="F:S-adenosylmethionine-dependent methyltransferase activity"/>
    <property type="evidence" value="ECO:0007669"/>
    <property type="project" value="UniProtKB-ARBA"/>
</dbReference>
<reference evidence="2 3" key="1">
    <citation type="submission" date="2019-08" db="EMBL/GenBank/DDBJ databases">
        <title>Selenomonas sp. mPRGC5 and Selenomonas sp. mPRGC8 isolated from ruminal fluid of dairy goat (Capra hircus).</title>
        <authorList>
            <person name="Poothong S."/>
            <person name="Nuengjamnong C."/>
            <person name="Tanasupawat S."/>
        </authorList>
    </citation>
    <scope>NUCLEOTIDE SEQUENCE [LARGE SCALE GENOMIC DNA]</scope>
    <source>
        <strain evidence="3">mPRGC5</strain>
    </source>
</reference>
<dbReference type="CDD" id="cd02440">
    <property type="entry name" value="AdoMet_MTases"/>
    <property type="match status" value="1"/>
</dbReference>
<dbReference type="Proteomes" id="UP000323646">
    <property type="component" value="Unassembled WGS sequence"/>
</dbReference>
<proteinExistence type="predicted"/>
<dbReference type="AlphaFoldDB" id="A0A5D6W0K4"/>
<dbReference type="PROSITE" id="PS00092">
    <property type="entry name" value="N6_MTASE"/>
    <property type="match status" value="1"/>
</dbReference>
<dbReference type="InterPro" id="IPR029063">
    <property type="entry name" value="SAM-dependent_MTases_sf"/>
</dbReference>
<dbReference type="InterPro" id="IPR002052">
    <property type="entry name" value="DNA_methylase_N6_adenine_CS"/>
</dbReference>
<dbReference type="PANTHER" id="PTHR47739">
    <property type="entry name" value="TRNA1(VAL) (ADENINE(37)-N6)-METHYLTRANSFERASE"/>
    <property type="match status" value="1"/>
</dbReference>
<dbReference type="Gene3D" id="3.40.50.150">
    <property type="entry name" value="Vaccinia Virus protein VP39"/>
    <property type="match status" value="1"/>
</dbReference>
<comment type="caution">
    <text evidence="2">The sequence shown here is derived from an EMBL/GenBank/DDBJ whole genome shotgun (WGS) entry which is preliminary data.</text>
</comment>
<sequence>MRNVSLKENERLDDLMRSGRHIIQNTQEFCFSLDAVLLAHFLSWKSRQKVLDLGTGTGVIPLLIADEVARVDAIELNEVMADVAARNVWMNELEDRIFVKSGDYRQIRELYAPESFDVVVANPPYRPVAHGQVNQISGVARARHEFTATLDDVVSAARFALRFGGRFAMVHLPERLGEIIVSLHEHQMEPKRLQMVQPKDGKAPNMMLIEAVVGAAPGGLKVLPPLIVHREDGSYTEEILQIYGMEEEKE</sequence>
<name>A0A5D6W0K4_9FIRM</name>
<dbReference type="RefSeq" id="WP_149171734.1">
    <property type="nucleotide sequence ID" value="NZ_VTOY01000007.1"/>
</dbReference>
<dbReference type="GO" id="GO:0003676">
    <property type="term" value="F:nucleic acid binding"/>
    <property type="evidence" value="ECO:0007669"/>
    <property type="project" value="InterPro"/>
</dbReference>
<feature type="domain" description="Methyltransferase small" evidence="1">
    <location>
        <begin position="37"/>
        <end position="130"/>
    </location>
</feature>
<dbReference type="InterPro" id="IPR007848">
    <property type="entry name" value="Small_mtfrase_dom"/>
</dbReference>
<dbReference type="InterPro" id="IPR050210">
    <property type="entry name" value="tRNA_Adenine-N(6)_MTase"/>
</dbReference>